<dbReference type="PANTHER" id="PTHR33164:SF43">
    <property type="entry name" value="HTH-TYPE TRANSCRIPTIONAL REPRESSOR YETL"/>
    <property type="match status" value="1"/>
</dbReference>
<proteinExistence type="predicted"/>
<organism evidence="2 3">
    <name type="scientific">Candidatus Propionivibrio dominans</name>
    <dbReference type="NCBI Taxonomy" id="2954373"/>
    <lineage>
        <taxon>Bacteria</taxon>
        <taxon>Pseudomonadati</taxon>
        <taxon>Pseudomonadota</taxon>
        <taxon>Betaproteobacteria</taxon>
        <taxon>Rhodocyclales</taxon>
        <taxon>Rhodocyclaceae</taxon>
        <taxon>Propionivibrio</taxon>
    </lineage>
</organism>
<sequence>MTHIFVQNIIAQIYYFDKLGSDELIMESNRVGDSQSKPELAAAEEAFSLVLRLVRTVQSGMQSFDANQGLSGSQLLALWQISAKPGLRVAELAEALYIHPSTASNLLDKIEVRGLVRRERSKADNRVVRLYLNDSGMNIVSALPGPLQGQLRYALRKVPLSTLHGLLVGLSSLLEVMREKP</sequence>
<dbReference type="Pfam" id="PF01047">
    <property type="entry name" value="MarR"/>
    <property type="match status" value="1"/>
</dbReference>
<dbReference type="EMBL" id="JADJNC010000022">
    <property type="protein sequence ID" value="MBK7424011.1"/>
    <property type="molecule type" value="Genomic_DNA"/>
</dbReference>
<evidence type="ECO:0000313" key="2">
    <source>
        <dbReference type="EMBL" id="MBK7424011.1"/>
    </source>
</evidence>
<dbReference type="InterPro" id="IPR000835">
    <property type="entry name" value="HTH_MarR-typ"/>
</dbReference>
<dbReference type="GO" id="GO:0003700">
    <property type="term" value="F:DNA-binding transcription factor activity"/>
    <property type="evidence" value="ECO:0007669"/>
    <property type="project" value="InterPro"/>
</dbReference>
<dbReference type="SMART" id="SM00347">
    <property type="entry name" value="HTH_MARR"/>
    <property type="match status" value="1"/>
</dbReference>
<dbReference type="InterPro" id="IPR039422">
    <property type="entry name" value="MarR/SlyA-like"/>
</dbReference>
<protein>
    <submittedName>
        <fullName evidence="2">MarR family transcriptional regulator</fullName>
    </submittedName>
</protein>
<dbReference type="SUPFAM" id="SSF46785">
    <property type="entry name" value="Winged helix' DNA-binding domain"/>
    <property type="match status" value="1"/>
</dbReference>
<gene>
    <name evidence="2" type="ORF">IPJ48_13475</name>
</gene>
<accession>A0A9D7FFU9</accession>
<dbReference type="AlphaFoldDB" id="A0A9D7FFU9"/>
<evidence type="ECO:0000313" key="3">
    <source>
        <dbReference type="Proteomes" id="UP000886602"/>
    </source>
</evidence>
<dbReference type="GO" id="GO:0006950">
    <property type="term" value="P:response to stress"/>
    <property type="evidence" value="ECO:0007669"/>
    <property type="project" value="TreeGrafter"/>
</dbReference>
<comment type="caution">
    <text evidence="2">The sequence shown here is derived from an EMBL/GenBank/DDBJ whole genome shotgun (WGS) entry which is preliminary data.</text>
</comment>
<dbReference type="InterPro" id="IPR036388">
    <property type="entry name" value="WH-like_DNA-bd_sf"/>
</dbReference>
<dbReference type="PANTHER" id="PTHR33164">
    <property type="entry name" value="TRANSCRIPTIONAL REGULATOR, MARR FAMILY"/>
    <property type="match status" value="1"/>
</dbReference>
<dbReference type="Proteomes" id="UP000886602">
    <property type="component" value="Unassembled WGS sequence"/>
</dbReference>
<dbReference type="InterPro" id="IPR036390">
    <property type="entry name" value="WH_DNA-bd_sf"/>
</dbReference>
<evidence type="ECO:0000259" key="1">
    <source>
        <dbReference type="PROSITE" id="PS50995"/>
    </source>
</evidence>
<dbReference type="Gene3D" id="1.10.10.10">
    <property type="entry name" value="Winged helix-like DNA-binding domain superfamily/Winged helix DNA-binding domain"/>
    <property type="match status" value="1"/>
</dbReference>
<feature type="domain" description="HTH marR-type" evidence="1">
    <location>
        <begin position="43"/>
        <end position="179"/>
    </location>
</feature>
<name>A0A9D7FFU9_9RHOO</name>
<dbReference type="PROSITE" id="PS50995">
    <property type="entry name" value="HTH_MARR_2"/>
    <property type="match status" value="1"/>
</dbReference>
<dbReference type="PRINTS" id="PR00598">
    <property type="entry name" value="HTHMARR"/>
</dbReference>
<reference evidence="2" key="1">
    <citation type="submission" date="2020-10" db="EMBL/GenBank/DDBJ databases">
        <title>Connecting structure to function with the recovery of over 1000 high-quality activated sludge metagenome-assembled genomes encoding full-length rRNA genes using long-read sequencing.</title>
        <authorList>
            <person name="Singleton C.M."/>
            <person name="Petriglieri F."/>
            <person name="Kristensen J.M."/>
            <person name="Kirkegaard R.H."/>
            <person name="Michaelsen T.Y."/>
            <person name="Andersen M.H."/>
            <person name="Karst S.M."/>
            <person name="Dueholm M.S."/>
            <person name="Nielsen P.H."/>
            <person name="Albertsen M."/>
        </authorList>
    </citation>
    <scope>NUCLEOTIDE SEQUENCE</scope>
    <source>
        <strain evidence="2">EsbW_18-Q3-R4-48_MAXAC.044</strain>
    </source>
</reference>